<proteinExistence type="predicted"/>
<accession>A0A6J8CRR4</accession>
<gene>
    <name evidence="3" type="ORF">MCOR_31987</name>
</gene>
<evidence type="ECO:0000313" key="3">
    <source>
        <dbReference type="EMBL" id="CAC5397560.1"/>
    </source>
</evidence>
<dbReference type="InterPro" id="IPR002492">
    <property type="entry name" value="Transposase_Tc1-like"/>
</dbReference>
<dbReference type="GO" id="GO:0006313">
    <property type="term" value="P:DNA transposition"/>
    <property type="evidence" value="ECO:0007669"/>
    <property type="project" value="InterPro"/>
</dbReference>
<dbReference type="InterPro" id="IPR036397">
    <property type="entry name" value="RNaseH_sf"/>
</dbReference>
<dbReference type="AlphaFoldDB" id="A0A6J8CRR4"/>
<reference evidence="3 4" key="1">
    <citation type="submission" date="2020-06" db="EMBL/GenBank/DDBJ databases">
        <authorList>
            <person name="Li R."/>
            <person name="Bekaert M."/>
        </authorList>
    </citation>
    <scope>NUCLEOTIDE SEQUENCE [LARGE SCALE GENOMIC DNA]</scope>
    <source>
        <strain evidence="4">wild</strain>
    </source>
</reference>
<protein>
    <recommendedName>
        <fullName evidence="2">Transposase Tc1-like domain-containing protein</fullName>
    </recommendedName>
</protein>
<dbReference type="GO" id="GO:0015074">
    <property type="term" value="P:DNA integration"/>
    <property type="evidence" value="ECO:0007669"/>
    <property type="project" value="InterPro"/>
</dbReference>
<feature type="compositionally biased region" description="Basic and acidic residues" evidence="1">
    <location>
        <begin position="190"/>
        <end position="211"/>
    </location>
</feature>
<dbReference type="GO" id="GO:0003677">
    <property type="term" value="F:DNA binding"/>
    <property type="evidence" value="ECO:0007669"/>
    <property type="project" value="InterPro"/>
</dbReference>
<feature type="domain" description="Transposase Tc1-like" evidence="2">
    <location>
        <begin position="20"/>
        <end position="88"/>
    </location>
</feature>
<dbReference type="OrthoDB" id="6246393at2759"/>
<sequence length="224" mass="26205">MIVPEVTGHVKRRETTLRQDRYICSIHLRNRFVNASQAARQTHGRNNNRISAQTVRNRLCQVGLRAPRPLKGPIITQRHMVARLQWTRVRIRWNRLTWRHVLFPNESKFNLKFSDGRARVYRRRNELFSDACVQETDRFGGGGIIKSDKDGQTMKNTTKNVKIVDNDVQDKTTKSQQSMDKFVKTPSGHIRPDPRTRTPHTPPERLQDRNSHNRTHKKQNTGKT</sequence>
<organism evidence="3 4">
    <name type="scientific">Mytilus coruscus</name>
    <name type="common">Sea mussel</name>
    <dbReference type="NCBI Taxonomy" id="42192"/>
    <lineage>
        <taxon>Eukaryota</taxon>
        <taxon>Metazoa</taxon>
        <taxon>Spiralia</taxon>
        <taxon>Lophotrochozoa</taxon>
        <taxon>Mollusca</taxon>
        <taxon>Bivalvia</taxon>
        <taxon>Autobranchia</taxon>
        <taxon>Pteriomorphia</taxon>
        <taxon>Mytilida</taxon>
        <taxon>Mytiloidea</taxon>
        <taxon>Mytilidae</taxon>
        <taxon>Mytilinae</taxon>
        <taxon>Mytilus</taxon>
    </lineage>
</organism>
<dbReference type="Gene3D" id="3.30.420.10">
    <property type="entry name" value="Ribonuclease H-like superfamily/Ribonuclease H"/>
    <property type="match status" value="1"/>
</dbReference>
<keyword evidence="4" id="KW-1185">Reference proteome</keyword>
<name>A0A6J8CRR4_MYTCO</name>
<evidence type="ECO:0000259" key="2">
    <source>
        <dbReference type="Pfam" id="PF01498"/>
    </source>
</evidence>
<dbReference type="EMBL" id="CACVKT020005688">
    <property type="protein sequence ID" value="CAC5397560.1"/>
    <property type="molecule type" value="Genomic_DNA"/>
</dbReference>
<feature type="compositionally biased region" description="Basic residues" evidence="1">
    <location>
        <begin position="212"/>
        <end position="224"/>
    </location>
</feature>
<dbReference type="Proteomes" id="UP000507470">
    <property type="component" value="Unassembled WGS sequence"/>
</dbReference>
<feature type="region of interest" description="Disordered" evidence="1">
    <location>
        <begin position="166"/>
        <end position="224"/>
    </location>
</feature>
<evidence type="ECO:0000313" key="4">
    <source>
        <dbReference type="Proteomes" id="UP000507470"/>
    </source>
</evidence>
<evidence type="ECO:0000256" key="1">
    <source>
        <dbReference type="SAM" id="MobiDB-lite"/>
    </source>
</evidence>
<dbReference type="Pfam" id="PF01498">
    <property type="entry name" value="HTH_Tnp_Tc3_2"/>
    <property type="match status" value="1"/>
</dbReference>